<proteinExistence type="predicted"/>
<reference evidence="1" key="1">
    <citation type="submission" date="2020-05" db="EMBL/GenBank/DDBJ databases">
        <title>Large-scale comparative analyses of tick genomes elucidate their genetic diversity and vector capacities.</title>
        <authorList>
            <person name="Jia N."/>
            <person name="Wang J."/>
            <person name="Shi W."/>
            <person name="Du L."/>
            <person name="Sun Y."/>
            <person name="Zhan W."/>
            <person name="Jiang J."/>
            <person name="Wang Q."/>
            <person name="Zhang B."/>
            <person name="Ji P."/>
            <person name="Sakyi L.B."/>
            <person name="Cui X."/>
            <person name="Yuan T."/>
            <person name="Jiang B."/>
            <person name="Yang W."/>
            <person name="Lam T.T.-Y."/>
            <person name="Chang Q."/>
            <person name="Ding S."/>
            <person name="Wang X."/>
            <person name="Zhu J."/>
            <person name="Ruan X."/>
            <person name="Zhao L."/>
            <person name="Wei J."/>
            <person name="Que T."/>
            <person name="Du C."/>
            <person name="Cheng J."/>
            <person name="Dai P."/>
            <person name="Han X."/>
            <person name="Huang E."/>
            <person name="Gao Y."/>
            <person name="Liu J."/>
            <person name="Shao H."/>
            <person name="Ye R."/>
            <person name="Li L."/>
            <person name="Wei W."/>
            <person name="Wang X."/>
            <person name="Wang C."/>
            <person name="Yang T."/>
            <person name="Huo Q."/>
            <person name="Li W."/>
            <person name="Guo W."/>
            <person name="Chen H."/>
            <person name="Zhou L."/>
            <person name="Ni X."/>
            <person name="Tian J."/>
            <person name="Zhou Y."/>
            <person name="Sheng Y."/>
            <person name="Liu T."/>
            <person name="Pan Y."/>
            <person name="Xia L."/>
            <person name="Li J."/>
            <person name="Zhao F."/>
            <person name="Cao W."/>
        </authorList>
    </citation>
    <scope>NUCLEOTIDE SEQUENCE</scope>
    <source>
        <strain evidence="1">Hyas-2018</strain>
    </source>
</reference>
<gene>
    <name evidence="1" type="ORF">HPB50_012859</name>
</gene>
<dbReference type="EMBL" id="CM023481">
    <property type="protein sequence ID" value="KAH6946330.1"/>
    <property type="molecule type" value="Genomic_DNA"/>
</dbReference>
<keyword evidence="2" id="KW-1185">Reference proteome</keyword>
<evidence type="ECO:0000313" key="2">
    <source>
        <dbReference type="Proteomes" id="UP000821845"/>
    </source>
</evidence>
<dbReference type="Proteomes" id="UP000821845">
    <property type="component" value="Chromosome 1"/>
</dbReference>
<accession>A0ACB7THB9</accession>
<name>A0ACB7THB9_HYAAI</name>
<comment type="caution">
    <text evidence="1">The sequence shown here is derived from an EMBL/GenBank/DDBJ whole genome shotgun (WGS) entry which is preliminary data.</text>
</comment>
<protein>
    <submittedName>
        <fullName evidence="1">Uncharacterized protein</fullName>
    </submittedName>
</protein>
<sequence length="160" mass="17864">MRVSPSRNLSLRRNAIKKDTLDNAENHPLLIEDSESYPMIARVLREEGALFWISGSVAGSVSGPLVLAPGTRAGEAAEQRGDRYLWLRWLRHGTPRYLHRWPEPVVVAVGRPPRGEAALRNGGSGKRSKDLRSRCGLPHQTNLARFLRLIGRPRSSRVTS</sequence>
<organism evidence="1 2">
    <name type="scientific">Hyalomma asiaticum</name>
    <name type="common">Tick</name>
    <dbReference type="NCBI Taxonomy" id="266040"/>
    <lineage>
        <taxon>Eukaryota</taxon>
        <taxon>Metazoa</taxon>
        <taxon>Ecdysozoa</taxon>
        <taxon>Arthropoda</taxon>
        <taxon>Chelicerata</taxon>
        <taxon>Arachnida</taxon>
        <taxon>Acari</taxon>
        <taxon>Parasitiformes</taxon>
        <taxon>Ixodida</taxon>
        <taxon>Ixodoidea</taxon>
        <taxon>Ixodidae</taxon>
        <taxon>Hyalomminae</taxon>
        <taxon>Hyalomma</taxon>
    </lineage>
</organism>
<evidence type="ECO:0000313" key="1">
    <source>
        <dbReference type="EMBL" id="KAH6946330.1"/>
    </source>
</evidence>